<organism evidence="2 3">
    <name type="scientific">Brevibacillus fulvus</name>
    <dbReference type="NCBI Taxonomy" id="1125967"/>
    <lineage>
        <taxon>Bacteria</taxon>
        <taxon>Bacillati</taxon>
        <taxon>Bacillota</taxon>
        <taxon>Bacilli</taxon>
        <taxon>Bacillales</taxon>
        <taxon>Paenibacillaceae</taxon>
        <taxon>Brevibacillus</taxon>
    </lineage>
</organism>
<dbReference type="EMBL" id="JAFBEB010000018">
    <property type="protein sequence ID" value="MBM7592044.1"/>
    <property type="molecule type" value="Genomic_DNA"/>
</dbReference>
<proteinExistence type="predicted"/>
<feature type="signal peptide" evidence="1">
    <location>
        <begin position="1"/>
        <end position="25"/>
    </location>
</feature>
<dbReference type="InterPro" id="IPR025373">
    <property type="entry name" value="DUF4363"/>
</dbReference>
<comment type="caution">
    <text evidence="2">The sequence shown here is derived from an EMBL/GenBank/DDBJ whole genome shotgun (WGS) entry which is preliminary data.</text>
</comment>
<gene>
    <name evidence="2" type="ORF">JOD01_003696</name>
</gene>
<evidence type="ECO:0000313" key="3">
    <source>
        <dbReference type="Proteomes" id="UP000717624"/>
    </source>
</evidence>
<feature type="chain" id="PRO_5037668464" evidence="1">
    <location>
        <begin position="26"/>
        <end position="115"/>
    </location>
</feature>
<accession>A0A938Y173</accession>
<evidence type="ECO:0000313" key="2">
    <source>
        <dbReference type="EMBL" id="MBM7592044.1"/>
    </source>
</evidence>
<dbReference type="RefSeq" id="WP_204519689.1">
    <property type="nucleotide sequence ID" value="NZ_BAABIN010000034.1"/>
</dbReference>
<name>A0A938Y173_9BACL</name>
<reference evidence="2" key="1">
    <citation type="submission" date="2021-01" db="EMBL/GenBank/DDBJ databases">
        <title>Genomic Encyclopedia of Type Strains, Phase IV (KMG-IV): sequencing the most valuable type-strain genomes for metagenomic binning, comparative biology and taxonomic classification.</title>
        <authorList>
            <person name="Goeker M."/>
        </authorList>
    </citation>
    <scope>NUCLEOTIDE SEQUENCE</scope>
    <source>
        <strain evidence="2">DSM 25523</strain>
    </source>
</reference>
<sequence length="115" mass="13284">MKRHFLLYLVLALVTTGLTPTQVSAAPDPFMQQIEKITALVEQKNWTEAEKHTDKLPEVFKRVKWKYQLLGDENEYEEIEKEIFNVRAAVHKKDSTQAAVSLASIRAMVHLIYTL</sequence>
<protein>
    <submittedName>
        <fullName evidence="2">Ribonuclease HII</fullName>
    </submittedName>
</protein>
<evidence type="ECO:0000256" key="1">
    <source>
        <dbReference type="SAM" id="SignalP"/>
    </source>
</evidence>
<dbReference type="AlphaFoldDB" id="A0A938Y173"/>
<keyword evidence="3" id="KW-1185">Reference proteome</keyword>
<dbReference type="Pfam" id="PF14276">
    <property type="entry name" value="DUF4363"/>
    <property type="match status" value="1"/>
</dbReference>
<dbReference type="Proteomes" id="UP000717624">
    <property type="component" value="Unassembled WGS sequence"/>
</dbReference>
<keyword evidence="1" id="KW-0732">Signal</keyword>